<dbReference type="Pfam" id="PF00085">
    <property type="entry name" value="Thioredoxin"/>
    <property type="match status" value="1"/>
</dbReference>
<dbReference type="Proteomes" id="UP001165085">
    <property type="component" value="Unassembled WGS sequence"/>
</dbReference>
<dbReference type="PANTHER" id="PTHR10984:SF37">
    <property type="entry name" value="PROTEIN DISULFIDE-ISOMERASE 5-3"/>
    <property type="match status" value="1"/>
</dbReference>
<dbReference type="InterPro" id="IPR012936">
    <property type="entry name" value="Erv_C"/>
</dbReference>
<name>A0A9W7B139_9STRA</name>
<organism evidence="8 9">
    <name type="scientific">Triparma strigata</name>
    <dbReference type="NCBI Taxonomy" id="1606541"/>
    <lineage>
        <taxon>Eukaryota</taxon>
        <taxon>Sar</taxon>
        <taxon>Stramenopiles</taxon>
        <taxon>Ochrophyta</taxon>
        <taxon>Bolidophyceae</taxon>
        <taxon>Parmales</taxon>
        <taxon>Triparmaceae</taxon>
        <taxon>Triparma</taxon>
    </lineage>
</organism>
<keyword evidence="2 6" id="KW-0812">Transmembrane</keyword>
<keyword evidence="4 6" id="KW-0472">Membrane</keyword>
<dbReference type="InterPro" id="IPR039542">
    <property type="entry name" value="Erv_N"/>
</dbReference>
<dbReference type="PANTHER" id="PTHR10984">
    <property type="entry name" value="ENDOPLASMIC RETICULUM-GOLGI INTERMEDIATE COMPARTMENT PROTEIN"/>
    <property type="match status" value="1"/>
</dbReference>
<evidence type="ECO:0000259" key="7">
    <source>
        <dbReference type="PROSITE" id="PS51352"/>
    </source>
</evidence>
<dbReference type="OrthoDB" id="190042at2759"/>
<evidence type="ECO:0000313" key="9">
    <source>
        <dbReference type="Proteomes" id="UP001165085"/>
    </source>
</evidence>
<evidence type="ECO:0000313" key="8">
    <source>
        <dbReference type="EMBL" id="GMH78638.1"/>
    </source>
</evidence>
<feature type="domain" description="Thioredoxin" evidence="7">
    <location>
        <begin position="126"/>
        <end position="268"/>
    </location>
</feature>
<dbReference type="AlphaFoldDB" id="A0A9W7B139"/>
<dbReference type="GO" id="GO:0016020">
    <property type="term" value="C:membrane"/>
    <property type="evidence" value="ECO:0007669"/>
    <property type="project" value="UniProtKB-SubCell"/>
</dbReference>
<feature type="transmembrane region" description="Helical" evidence="6">
    <location>
        <begin position="437"/>
        <end position="460"/>
    </location>
</feature>
<gene>
    <name evidence="8" type="ORF">TrST_g5077</name>
</gene>
<dbReference type="GO" id="GO:0030134">
    <property type="term" value="C:COPII-coated ER to Golgi transport vesicle"/>
    <property type="evidence" value="ECO:0007669"/>
    <property type="project" value="TreeGrafter"/>
</dbReference>
<dbReference type="EMBL" id="BRXY01000225">
    <property type="protein sequence ID" value="GMH78638.1"/>
    <property type="molecule type" value="Genomic_DNA"/>
</dbReference>
<dbReference type="InterPro" id="IPR045888">
    <property type="entry name" value="Erv"/>
</dbReference>
<sequence>MQPNRNGLAGVDFFRRIPTDLTEATSLGAIMSILCLITMLLLFTTELLSFLTSDLTTTVSLDTVDASTVRINFNVTFLSLHCDYLSVDVLDSLGTNRQNITKNVEKWQLDSDGKKRIFSGRNKDVREVRSEDHDMSLEEMHENGVHAVDVTKDTWDQFINERDNAFVDFYAPWCIWCQRLHPTWEQFAEKVEEEKMPISVGKVDCVAESSLCSSAKIQAFPTLRWYHKSSAIMPDYKSDRTVNALNSYASRKLEADEKYKDWERKAKASGEKGKNGGGPAAPTRDRPDHPACQVSGYLLVNRVPGNFHIEAESVNHNLNAAMTNLSHVVNHLSFGEPEMRMSRKDKKKLKKFPEEYKNFSPIDGTPWINPKPHKAHHHYMKIVSTHFDSTLVKYQILENSQEVSYNEEEVPEARFSYDISPMAVTVERKGRKSWYEFLTSLFAIVGGTFTTLGLIDGILYKAFKSKKL</sequence>
<evidence type="ECO:0000256" key="3">
    <source>
        <dbReference type="ARBA" id="ARBA00022989"/>
    </source>
</evidence>
<evidence type="ECO:0000256" key="2">
    <source>
        <dbReference type="ARBA" id="ARBA00022692"/>
    </source>
</evidence>
<dbReference type="Pfam" id="PF07970">
    <property type="entry name" value="COPIIcoated_ERV"/>
    <property type="match status" value="1"/>
</dbReference>
<protein>
    <recommendedName>
        <fullName evidence="7">Thioredoxin domain-containing protein</fullName>
    </recommendedName>
</protein>
<dbReference type="InterPro" id="IPR036249">
    <property type="entry name" value="Thioredoxin-like_sf"/>
</dbReference>
<comment type="caution">
    <text evidence="8">The sequence shown here is derived from an EMBL/GenBank/DDBJ whole genome shotgun (WGS) entry which is preliminary data.</text>
</comment>
<dbReference type="PROSITE" id="PS51352">
    <property type="entry name" value="THIOREDOXIN_2"/>
    <property type="match status" value="1"/>
</dbReference>
<evidence type="ECO:0000256" key="4">
    <source>
        <dbReference type="ARBA" id="ARBA00023136"/>
    </source>
</evidence>
<dbReference type="GO" id="GO:0005783">
    <property type="term" value="C:endoplasmic reticulum"/>
    <property type="evidence" value="ECO:0007669"/>
    <property type="project" value="TreeGrafter"/>
</dbReference>
<dbReference type="SUPFAM" id="SSF52833">
    <property type="entry name" value="Thioredoxin-like"/>
    <property type="match status" value="1"/>
</dbReference>
<comment type="subcellular location">
    <subcellularLocation>
        <location evidence="1">Membrane</location>
    </subcellularLocation>
</comment>
<accession>A0A9W7B139</accession>
<evidence type="ECO:0000256" key="6">
    <source>
        <dbReference type="SAM" id="Phobius"/>
    </source>
</evidence>
<dbReference type="CDD" id="cd02961">
    <property type="entry name" value="PDI_a_family"/>
    <property type="match status" value="1"/>
</dbReference>
<evidence type="ECO:0000256" key="5">
    <source>
        <dbReference type="SAM" id="MobiDB-lite"/>
    </source>
</evidence>
<keyword evidence="3 6" id="KW-1133">Transmembrane helix</keyword>
<feature type="compositionally biased region" description="Basic and acidic residues" evidence="5">
    <location>
        <begin position="265"/>
        <end position="274"/>
    </location>
</feature>
<reference evidence="9" key="1">
    <citation type="journal article" date="2023" name="Commun. Biol.">
        <title>Genome analysis of Parmales, the sister group of diatoms, reveals the evolutionary specialization of diatoms from phago-mixotrophs to photoautotrophs.</title>
        <authorList>
            <person name="Ban H."/>
            <person name="Sato S."/>
            <person name="Yoshikawa S."/>
            <person name="Yamada K."/>
            <person name="Nakamura Y."/>
            <person name="Ichinomiya M."/>
            <person name="Sato N."/>
            <person name="Blanc-Mathieu R."/>
            <person name="Endo H."/>
            <person name="Kuwata A."/>
            <person name="Ogata H."/>
        </authorList>
    </citation>
    <scope>NUCLEOTIDE SEQUENCE [LARGE SCALE GENOMIC DNA]</scope>
    <source>
        <strain evidence="9">NIES 3701</strain>
    </source>
</reference>
<keyword evidence="9" id="KW-1185">Reference proteome</keyword>
<dbReference type="Gene3D" id="3.40.30.10">
    <property type="entry name" value="Glutaredoxin"/>
    <property type="match status" value="1"/>
</dbReference>
<dbReference type="InterPro" id="IPR013766">
    <property type="entry name" value="Thioredoxin_domain"/>
</dbReference>
<feature type="region of interest" description="Disordered" evidence="5">
    <location>
        <begin position="265"/>
        <end position="288"/>
    </location>
</feature>
<feature type="transmembrane region" description="Helical" evidence="6">
    <location>
        <begin position="24"/>
        <end position="43"/>
    </location>
</feature>
<proteinExistence type="predicted"/>
<dbReference type="Pfam" id="PF13850">
    <property type="entry name" value="ERGIC_N"/>
    <property type="match status" value="1"/>
</dbReference>
<evidence type="ECO:0000256" key="1">
    <source>
        <dbReference type="ARBA" id="ARBA00004370"/>
    </source>
</evidence>